<sequence>MFQRSNTKKEKRHTFRKRRNKKGMNSIHKFSDFFKTCYSNEYREDKSKRKQRYVKLLNILRKSSPISDSKWNLSFTPLAMDDFTGIHSVQGFIAILPGKLPTNKVYLNMEEEEKNSIDEKIMTSDNTLLHYGSMKAVMEYLNLNEKVIGENFRQDSERINYSFDRIDSIESCQEY</sequence>
<protein>
    <submittedName>
        <fullName evidence="3">Uncharacterized protein</fullName>
    </submittedName>
</protein>
<name>A0A0N5BKS5_STREA</name>
<keyword evidence="2" id="KW-1185">Reference proteome</keyword>
<dbReference type="Proteomes" id="UP000046392">
    <property type="component" value="Unplaced"/>
</dbReference>
<reference evidence="3" key="1">
    <citation type="submission" date="2017-02" db="UniProtKB">
        <authorList>
            <consortium name="WormBaseParasite"/>
        </authorList>
    </citation>
    <scope>IDENTIFICATION</scope>
</reference>
<dbReference type="WBParaSite" id="SPAL_0000652975.1">
    <property type="protein sequence ID" value="SPAL_0000652975.1"/>
    <property type="gene ID" value="SPAL_0000652975"/>
</dbReference>
<dbReference type="AlphaFoldDB" id="A0A0N5BKS5"/>
<evidence type="ECO:0000313" key="3">
    <source>
        <dbReference type="WBParaSite" id="SPAL_0000652975.1"/>
    </source>
</evidence>
<organism evidence="2 3">
    <name type="scientific">Strongyloides papillosus</name>
    <name type="common">Intestinal threadworm</name>
    <dbReference type="NCBI Taxonomy" id="174720"/>
    <lineage>
        <taxon>Eukaryota</taxon>
        <taxon>Metazoa</taxon>
        <taxon>Ecdysozoa</taxon>
        <taxon>Nematoda</taxon>
        <taxon>Chromadorea</taxon>
        <taxon>Rhabditida</taxon>
        <taxon>Tylenchina</taxon>
        <taxon>Panagrolaimomorpha</taxon>
        <taxon>Strongyloidoidea</taxon>
        <taxon>Strongyloididae</taxon>
        <taxon>Strongyloides</taxon>
    </lineage>
</organism>
<feature type="compositionally biased region" description="Basic residues" evidence="1">
    <location>
        <begin position="9"/>
        <end position="21"/>
    </location>
</feature>
<evidence type="ECO:0000313" key="2">
    <source>
        <dbReference type="Proteomes" id="UP000046392"/>
    </source>
</evidence>
<evidence type="ECO:0000256" key="1">
    <source>
        <dbReference type="SAM" id="MobiDB-lite"/>
    </source>
</evidence>
<accession>A0A0N5BKS5</accession>
<proteinExistence type="predicted"/>
<feature type="region of interest" description="Disordered" evidence="1">
    <location>
        <begin position="1"/>
        <end position="21"/>
    </location>
</feature>